<dbReference type="InterPro" id="IPR036097">
    <property type="entry name" value="HisK_dim/P_sf"/>
</dbReference>
<evidence type="ECO:0000259" key="9">
    <source>
        <dbReference type="PROSITE" id="PS01124"/>
    </source>
</evidence>
<dbReference type="SMART" id="SM00342">
    <property type="entry name" value="HTH_ARAC"/>
    <property type="match status" value="1"/>
</dbReference>
<dbReference type="SMART" id="SM00387">
    <property type="entry name" value="HATPase_c"/>
    <property type="match status" value="1"/>
</dbReference>
<keyword evidence="3 7" id="KW-0597">Phosphoprotein</keyword>
<dbReference type="InterPro" id="IPR003661">
    <property type="entry name" value="HisK_dim/P_dom"/>
</dbReference>
<comment type="caution">
    <text evidence="12">The sequence shown here is derived from an EMBL/GenBank/DDBJ whole genome shotgun (WGS) entry which is preliminary data.</text>
</comment>
<evidence type="ECO:0000313" key="13">
    <source>
        <dbReference type="Proteomes" id="UP000625631"/>
    </source>
</evidence>
<dbReference type="SMART" id="SM00448">
    <property type="entry name" value="REC"/>
    <property type="match status" value="1"/>
</dbReference>
<feature type="domain" description="Response regulatory" evidence="11">
    <location>
        <begin position="791"/>
        <end position="907"/>
    </location>
</feature>
<dbReference type="Proteomes" id="UP000625631">
    <property type="component" value="Unassembled WGS sequence"/>
</dbReference>
<dbReference type="CDD" id="cd00082">
    <property type="entry name" value="HisKA"/>
    <property type="match status" value="1"/>
</dbReference>
<dbReference type="PRINTS" id="PR00344">
    <property type="entry name" value="BCTRLSENSOR"/>
</dbReference>
<name>A0ABS0Q9K7_9BACT</name>
<keyword evidence="6" id="KW-0804">Transcription</keyword>
<dbReference type="Gene3D" id="3.40.50.2300">
    <property type="match status" value="1"/>
</dbReference>
<dbReference type="PANTHER" id="PTHR43547:SF2">
    <property type="entry name" value="HYBRID SIGNAL TRANSDUCTION HISTIDINE KINASE C"/>
    <property type="match status" value="1"/>
</dbReference>
<dbReference type="InterPro" id="IPR009057">
    <property type="entry name" value="Homeodomain-like_sf"/>
</dbReference>
<dbReference type="SUPFAM" id="SSF48452">
    <property type="entry name" value="TPR-like"/>
    <property type="match status" value="1"/>
</dbReference>
<feature type="region of interest" description="Disordered" evidence="8">
    <location>
        <begin position="764"/>
        <end position="783"/>
    </location>
</feature>
<gene>
    <name evidence="12" type="ORF">I7X13_14980</name>
</gene>
<dbReference type="Gene3D" id="1.25.40.10">
    <property type="entry name" value="Tetratricopeptide repeat domain"/>
    <property type="match status" value="1"/>
</dbReference>
<evidence type="ECO:0000259" key="11">
    <source>
        <dbReference type="PROSITE" id="PS50110"/>
    </source>
</evidence>
<protein>
    <recommendedName>
        <fullName evidence="2">histidine kinase</fullName>
        <ecNumber evidence="2">2.7.13.3</ecNumber>
    </recommendedName>
</protein>
<dbReference type="InterPro" id="IPR003594">
    <property type="entry name" value="HATPase_dom"/>
</dbReference>
<dbReference type="SUPFAM" id="SSF46689">
    <property type="entry name" value="Homeodomain-like"/>
    <property type="match status" value="1"/>
</dbReference>
<dbReference type="SUPFAM" id="SSF47384">
    <property type="entry name" value="Homodimeric domain of signal transducing histidine kinase"/>
    <property type="match status" value="1"/>
</dbReference>
<dbReference type="InterPro" id="IPR018060">
    <property type="entry name" value="HTH_AraC"/>
</dbReference>
<feature type="domain" description="HTH araC/xylS-type" evidence="9">
    <location>
        <begin position="965"/>
        <end position="1065"/>
    </location>
</feature>
<evidence type="ECO:0000256" key="1">
    <source>
        <dbReference type="ARBA" id="ARBA00000085"/>
    </source>
</evidence>
<dbReference type="EMBL" id="JAEDAE010000007">
    <property type="protein sequence ID" value="MBH8559364.1"/>
    <property type="molecule type" value="Genomic_DNA"/>
</dbReference>
<dbReference type="PROSITE" id="PS00041">
    <property type="entry name" value="HTH_ARAC_FAMILY_1"/>
    <property type="match status" value="1"/>
</dbReference>
<dbReference type="SUPFAM" id="SSF55874">
    <property type="entry name" value="ATPase domain of HSP90 chaperone/DNA topoisomerase II/histidine kinase"/>
    <property type="match status" value="1"/>
</dbReference>
<evidence type="ECO:0000313" key="12">
    <source>
        <dbReference type="EMBL" id="MBH8559364.1"/>
    </source>
</evidence>
<organism evidence="12 13">
    <name type="scientific">Hymenobacter negativus</name>
    <dbReference type="NCBI Taxonomy" id="2795026"/>
    <lineage>
        <taxon>Bacteria</taxon>
        <taxon>Pseudomonadati</taxon>
        <taxon>Bacteroidota</taxon>
        <taxon>Cytophagia</taxon>
        <taxon>Cytophagales</taxon>
        <taxon>Hymenobacteraceae</taxon>
        <taxon>Hymenobacter</taxon>
    </lineage>
</organism>
<keyword evidence="13" id="KW-1185">Reference proteome</keyword>
<keyword evidence="5" id="KW-0238">DNA-binding</keyword>
<feature type="domain" description="Histidine kinase" evidence="10">
    <location>
        <begin position="516"/>
        <end position="736"/>
    </location>
</feature>
<dbReference type="Pfam" id="PF00512">
    <property type="entry name" value="HisKA"/>
    <property type="match status" value="1"/>
</dbReference>
<dbReference type="InterPro" id="IPR018062">
    <property type="entry name" value="HTH_AraC-typ_CS"/>
</dbReference>
<dbReference type="RefSeq" id="WP_198076122.1">
    <property type="nucleotide sequence ID" value="NZ_JAEDAE010000007.1"/>
</dbReference>
<evidence type="ECO:0000256" key="4">
    <source>
        <dbReference type="ARBA" id="ARBA00023015"/>
    </source>
</evidence>
<evidence type="ECO:0000256" key="8">
    <source>
        <dbReference type="SAM" id="MobiDB-lite"/>
    </source>
</evidence>
<dbReference type="InterPro" id="IPR011006">
    <property type="entry name" value="CheY-like_superfamily"/>
</dbReference>
<dbReference type="SMART" id="SM00388">
    <property type="entry name" value="HisKA"/>
    <property type="match status" value="1"/>
</dbReference>
<dbReference type="Pfam" id="PF02518">
    <property type="entry name" value="HATPase_c"/>
    <property type="match status" value="1"/>
</dbReference>
<proteinExistence type="predicted"/>
<keyword evidence="4" id="KW-0805">Transcription regulation</keyword>
<evidence type="ECO:0000256" key="3">
    <source>
        <dbReference type="ARBA" id="ARBA00022553"/>
    </source>
</evidence>
<dbReference type="Pfam" id="PF12833">
    <property type="entry name" value="HTH_18"/>
    <property type="match status" value="1"/>
</dbReference>
<sequence>MGLLLPAQARFSPQQLAQSQRRLQAGRFGYRYWDARHDSLRRVLAGQRADTLRLHTLDHLFRLTDFSQDPLPLIRREHQQALAIARRLRIPEQVPWRLLVAYDRLSQAPVPNLAAMRDTLQAAIRAYDALGGHPIPFLLETLGGTQARLGQLDAVRSFFERQRATYQQRGEAMNEASCCRVLSSYYRVRGDYNQAISMRMRATELFRGRSVIRYYNELGVVGLFYTEWNNDAQALPYLRRAVAWPGLGSVFWAFLNRTIARAYLRLGNYSLAQRFSSQALRPHSPAEPVAAYDRTLGLVQQSAVLLALGRPTAAHPLLIEAQHLADSLHLPLRSSGGDCELAATWARYYAARGDADQTEAAWHRAYQQARQAHVAPLRLGYLRALAGFYQHRGQANRATPYALAALALADTLDAAEAATHVARYEFDQAAQAQQQRVERLRRAQLLSQAQARQQHTALSGLLAVLAVLGGLAVLLWRTSRRKSRDNALLAAQQQQLEAQAERLGELDAAKNQFFANASHELRTPLTLVLGPLETLLDDPAQKLPAAARRAVARAHRQARRLNELVNRILDLTKLQAGRLPVQATPTAVAPLLHQVVEQFGPLAASRALVLRGPELVPEELRLLVDADKVNQILTNLLSNALNHTPPGGTVTLETALPAADGFYTLTVRDTGPGIAPAEQERVFERFYQSPQNQTQGGTGLGLALSRELAALLGGTLTLASVPGQGAAFTLRFPAVELGVKSGELRVEEPELGDAKAEVDIERSESNPVADSMPAHFTPSVTPPTLNSTKPRVLVVEDEPDLREYLHELLAPTCEVLTAPDGQAALELLARDAPVDLITTDAMMPRLSGTELIAKLKADPRLTGVPVLMLTARADAAHRRAALTVGVDDYLTKPFAPAELLARVQVLLERHAVRRQFAAQPQEASAEPDAPAAALTSATPAASETAAEATVTTPVQVPAEAGAQLAQWEAQVAGHLANEQFGPAELAALLAMSERTLYRRLGKLAGLTPAAWLRELRLHQARQLLEAGDFGSVAAVADAVGFATAKYFSACYAERFGRLPSEYGAGRE</sequence>
<reference evidence="12 13" key="1">
    <citation type="submission" date="2020-12" db="EMBL/GenBank/DDBJ databases">
        <title>Hymenobacter sp.</title>
        <authorList>
            <person name="Kim M.K."/>
        </authorList>
    </citation>
    <scope>NUCLEOTIDE SEQUENCE [LARGE SCALE GENOMIC DNA]</scope>
    <source>
        <strain evidence="12 13">BT442</strain>
    </source>
</reference>
<evidence type="ECO:0000256" key="7">
    <source>
        <dbReference type="PROSITE-ProRule" id="PRU00169"/>
    </source>
</evidence>
<feature type="modified residue" description="4-aspartylphosphate" evidence="7">
    <location>
        <position position="840"/>
    </location>
</feature>
<dbReference type="Gene3D" id="1.10.287.130">
    <property type="match status" value="1"/>
</dbReference>
<dbReference type="SUPFAM" id="SSF52172">
    <property type="entry name" value="CheY-like"/>
    <property type="match status" value="1"/>
</dbReference>
<evidence type="ECO:0000259" key="10">
    <source>
        <dbReference type="PROSITE" id="PS50109"/>
    </source>
</evidence>
<dbReference type="InterPro" id="IPR005467">
    <property type="entry name" value="His_kinase_dom"/>
</dbReference>
<dbReference type="EC" id="2.7.13.3" evidence="2"/>
<evidence type="ECO:0000256" key="6">
    <source>
        <dbReference type="ARBA" id="ARBA00023163"/>
    </source>
</evidence>
<dbReference type="PROSITE" id="PS01124">
    <property type="entry name" value="HTH_ARAC_FAMILY_2"/>
    <property type="match status" value="1"/>
</dbReference>
<dbReference type="InterPro" id="IPR004358">
    <property type="entry name" value="Sig_transdc_His_kin-like_C"/>
</dbReference>
<evidence type="ECO:0000256" key="2">
    <source>
        <dbReference type="ARBA" id="ARBA00012438"/>
    </source>
</evidence>
<dbReference type="InterPro" id="IPR036890">
    <property type="entry name" value="HATPase_C_sf"/>
</dbReference>
<dbReference type="CDD" id="cd00075">
    <property type="entry name" value="HATPase"/>
    <property type="match status" value="1"/>
</dbReference>
<comment type="catalytic activity">
    <reaction evidence="1">
        <text>ATP + protein L-histidine = ADP + protein N-phospho-L-histidine.</text>
        <dbReference type="EC" id="2.7.13.3"/>
    </reaction>
</comment>
<dbReference type="Gene3D" id="1.10.10.60">
    <property type="entry name" value="Homeodomain-like"/>
    <property type="match status" value="1"/>
</dbReference>
<accession>A0ABS0Q9K7</accession>
<dbReference type="InterPro" id="IPR011990">
    <property type="entry name" value="TPR-like_helical_dom_sf"/>
</dbReference>
<dbReference type="Pfam" id="PF00072">
    <property type="entry name" value="Response_reg"/>
    <property type="match status" value="1"/>
</dbReference>
<feature type="region of interest" description="Disordered" evidence="8">
    <location>
        <begin position="918"/>
        <end position="950"/>
    </location>
</feature>
<dbReference type="PROSITE" id="PS50110">
    <property type="entry name" value="RESPONSE_REGULATORY"/>
    <property type="match status" value="1"/>
</dbReference>
<evidence type="ECO:0000256" key="5">
    <source>
        <dbReference type="ARBA" id="ARBA00023125"/>
    </source>
</evidence>
<dbReference type="Gene3D" id="3.30.565.10">
    <property type="entry name" value="Histidine kinase-like ATPase, C-terminal domain"/>
    <property type="match status" value="1"/>
</dbReference>
<dbReference type="PROSITE" id="PS50109">
    <property type="entry name" value="HIS_KIN"/>
    <property type="match status" value="1"/>
</dbReference>
<dbReference type="PANTHER" id="PTHR43547">
    <property type="entry name" value="TWO-COMPONENT HISTIDINE KINASE"/>
    <property type="match status" value="1"/>
</dbReference>
<dbReference type="InterPro" id="IPR001789">
    <property type="entry name" value="Sig_transdc_resp-reg_receiver"/>
</dbReference>